<keyword evidence="3" id="KW-1185">Reference proteome</keyword>
<dbReference type="Proteomes" id="UP000289238">
    <property type="component" value="Unassembled WGS sequence"/>
</dbReference>
<dbReference type="EMBL" id="QOVM01000007">
    <property type="protein sequence ID" value="RXG20711.1"/>
    <property type="molecule type" value="Genomic_DNA"/>
</dbReference>
<proteinExistence type="predicted"/>
<keyword evidence="1" id="KW-0472">Membrane</keyword>
<keyword evidence="1" id="KW-0812">Transmembrane</keyword>
<feature type="transmembrane region" description="Helical" evidence="1">
    <location>
        <begin position="35"/>
        <end position="50"/>
    </location>
</feature>
<evidence type="ECO:0000313" key="2">
    <source>
        <dbReference type="EMBL" id="RXG20711.1"/>
    </source>
</evidence>
<evidence type="ECO:0000313" key="3">
    <source>
        <dbReference type="Proteomes" id="UP000289238"/>
    </source>
</evidence>
<dbReference type="AlphaFoldDB" id="A0A4Q0P322"/>
<comment type="caution">
    <text evidence="2">The sequence shown here is derived from an EMBL/GenBank/DDBJ whole genome shotgun (WGS) entry which is preliminary data.</text>
</comment>
<accession>A0A4Q0P322</accession>
<gene>
    <name evidence="2" type="ORF">DSM00_2815</name>
</gene>
<organism evidence="2 3">
    <name type="scientific">Leeuwenhoekiella aequorea</name>
    <dbReference type="NCBI Taxonomy" id="283736"/>
    <lineage>
        <taxon>Bacteria</taxon>
        <taxon>Pseudomonadati</taxon>
        <taxon>Bacteroidota</taxon>
        <taxon>Flavobacteriia</taxon>
        <taxon>Flavobacteriales</taxon>
        <taxon>Flavobacteriaceae</taxon>
        <taxon>Leeuwenhoekiella</taxon>
    </lineage>
</organism>
<sequence>MRIINLIHTLFSVLALFSGEFMLLNIKGTRLHKRIGYLYLLSMLILILTSF</sequence>
<keyword evidence="1" id="KW-1133">Transmembrane helix</keyword>
<reference evidence="2 3" key="1">
    <citation type="submission" date="2018-07" db="EMBL/GenBank/DDBJ databases">
        <title>Leeuwenhoekiella genomics.</title>
        <authorList>
            <person name="Tahon G."/>
            <person name="Willems A."/>
        </authorList>
    </citation>
    <scope>NUCLEOTIDE SEQUENCE [LARGE SCALE GENOMIC DNA]</scope>
    <source>
        <strain evidence="2 3">LMG 22550</strain>
    </source>
</reference>
<dbReference type="RefSeq" id="WP_164916346.1">
    <property type="nucleotide sequence ID" value="NZ_QOVM01000007.1"/>
</dbReference>
<evidence type="ECO:0000256" key="1">
    <source>
        <dbReference type="SAM" id="Phobius"/>
    </source>
</evidence>
<feature type="transmembrane region" description="Helical" evidence="1">
    <location>
        <begin position="6"/>
        <end position="23"/>
    </location>
</feature>
<name>A0A4Q0P322_9FLAO</name>
<protein>
    <submittedName>
        <fullName evidence="2">Uncharacterized protein</fullName>
    </submittedName>
</protein>